<dbReference type="PIRSF" id="PIRSF006156">
    <property type="entry name" value="YafQ"/>
    <property type="match status" value="1"/>
</dbReference>
<dbReference type="GO" id="GO:0006402">
    <property type="term" value="P:mRNA catabolic process"/>
    <property type="evidence" value="ECO:0007669"/>
    <property type="project" value="TreeGrafter"/>
</dbReference>
<sequence>MREISVNPAFLRDVKRLKQKHYDMGLLVEVQAVLRRNDRTLLAGRYRDHQLKGNLRGFRELHIQGDWLLVYRVEGEHVTLARTGTHDGLL</sequence>
<evidence type="ECO:0000313" key="4">
    <source>
        <dbReference type="Proteomes" id="UP000029082"/>
    </source>
</evidence>
<evidence type="ECO:0000313" key="3">
    <source>
        <dbReference type="EMBL" id="KFI75021.1"/>
    </source>
</evidence>
<dbReference type="PANTHER" id="PTHR40588">
    <property type="entry name" value="MRNA INTERFERASE TOXIN YAFQ"/>
    <property type="match status" value="1"/>
</dbReference>
<dbReference type="PANTHER" id="PTHR40588:SF1">
    <property type="entry name" value="MRNA INTERFERASE TOXIN YAFQ"/>
    <property type="match status" value="1"/>
</dbReference>
<dbReference type="GeneID" id="93095123"/>
<dbReference type="RefSeq" id="WP_033513691.1">
    <property type="nucleotide sequence ID" value="NZ_JDUO01000024.1"/>
</dbReference>
<accession>A0A087BVH1</accession>
<dbReference type="InterPro" id="IPR004386">
    <property type="entry name" value="Toxin_YafQ-like"/>
</dbReference>
<dbReference type="NCBIfam" id="TIGR02385">
    <property type="entry name" value="RelE_StbE"/>
    <property type="match status" value="1"/>
</dbReference>
<proteinExistence type="predicted"/>
<feature type="active site" description="Proton donor" evidence="2">
    <location>
        <position position="86"/>
    </location>
</feature>
<dbReference type="eggNOG" id="COG3041">
    <property type="taxonomic scope" value="Bacteria"/>
</dbReference>
<protein>
    <submittedName>
        <fullName evidence="3">Toxin RelE</fullName>
    </submittedName>
</protein>
<dbReference type="InterPro" id="IPR007712">
    <property type="entry name" value="RelE/ParE_toxin"/>
</dbReference>
<evidence type="ECO:0000256" key="1">
    <source>
        <dbReference type="ARBA" id="ARBA00022649"/>
    </source>
</evidence>
<dbReference type="InterPro" id="IPR035093">
    <property type="entry name" value="RelE/ParE_toxin_dom_sf"/>
</dbReference>
<organism evidence="3 4">
    <name type="scientific">Bifidobacterium mongoliense DSM 21395</name>
    <dbReference type="NCBI Taxonomy" id="1437603"/>
    <lineage>
        <taxon>Bacteria</taxon>
        <taxon>Bacillati</taxon>
        <taxon>Actinomycetota</taxon>
        <taxon>Actinomycetes</taxon>
        <taxon>Bifidobacteriales</taxon>
        <taxon>Bifidobacteriaceae</taxon>
        <taxon>Bifidobacterium</taxon>
    </lineage>
</organism>
<dbReference type="Proteomes" id="UP000029082">
    <property type="component" value="Unassembled WGS sequence"/>
</dbReference>
<gene>
    <name evidence="3" type="ORF">BMON_1797</name>
</gene>
<dbReference type="AlphaFoldDB" id="A0A087BVH1"/>
<dbReference type="STRING" id="1437603.GCA_000771525_00931"/>
<dbReference type="SUPFAM" id="SSF143011">
    <property type="entry name" value="RelE-like"/>
    <property type="match status" value="1"/>
</dbReference>
<reference evidence="3 4" key="1">
    <citation type="submission" date="2014-03" db="EMBL/GenBank/DDBJ databases">
        <title>Genomics of Bifidobacteria.</title>
        <authorList>
            <person name="Ventura M."/>
            <person name="Milani C."/>
            <person name="Lugli G.A."/>
        </authorList>
    </citation>
    <scope>NUCLEOTIDE SEQUENCE [LARGE SCALE GENOMIC DNA]</scope>
    <source>
        <strain evidence="3 4">DSM 21395</strain>
    </source>
</reference>
<comment type="caution">
    <text evidence="3">The sequence shown here is derived from an EMBL/GenBank/DDBJ whole genome shotgun (WGS) entry which is preliminary data.</text>
</comment>
<dbReference type="Gene3D" id="3.30.2310.20">
    <property type="entry name" value="RelE-like"/>
    <property type="match status" value="1"/>
</dbReference>
<name>A0A087BVH1_9BIFI</name>
<dbReference type="EMBL" id="JGZE01000020">
    <property type="protein sequence ID" value="KFI75021.1"/>
    <property type="molecule type" value="Genomic_DNA"/>
</dbReference>
<dbReference type="GO" id="GO:0006415">
    <property type="term" value="P:translational termination"/>
    <property type="evidence" value="ECO:0007669"/>
    <property type="project" value="TreeGrafter"/>
</dbReference>
<keyword evidence="4" id="KW-1185">Reference proteome</keyword>
<evidence type="ECO:0000256" key="2">
    <source>
        <dbReference type="PIRSR" id="PIRSR006156-1"/>
    </source>
</evidence>
<dbReference type="OrthoDB" id="7030467at2"/>
<dbReference type="Pfam" id="PF15738">
    <property type="entry name" value="YafQ_toxin"/>
    <property type="match status" value="1"/>
</dbReference>
<dbReference type="GO" id="GO:0004521">
    <property type="term" value="F:RNA endonuclease activity"/>
    <property type="evidence" value="ECO:0007669"/>
    <property type="project" value="TreeGrafter"/>
</dbReference>
<keyword evidence="1" id="KW-1277">Toxin-antitoxin system</keyword>